<feature type="region of interest" description="Disordered" evidence="7">
    <location>
        <begin position="239"/>
        <end position="285"/>
    </location>
</feature>
<reference evidence="9" key="1">
    <citation type="journal article" date="2023" name="GigaByte">
        <title>Genome assembly of the bearded iris, Iris pallida Lam.</title>
        <authorList>
            <person name="Bruccoleri R.E."/>
            <person name="Oakeley E.J."/>
            <person name="Faust A.M.E."/>
            <person name="Altorfer M."/>
            <person name="Dessus-Babus S."/>
            <person name="Burckhardt D."/>
            <person name="Oertli M."/>
            <person name="Naumann U."/>
            <person name="Petersen F."/>
            <person name="Wong J."/>
        </authorList>
    </citation>
    <scope>NUCLEOTIDE SEQUENCE</scope>
    <source>
        <strain evidence="9">GSM-AAB239-AS_SAM_17_03QT</strain>
    </source>
</reference>
<feature type="region of interest" description="Disordered" evidence="7">
    <location>
        <begin position="82"/>
        <end position="118"/>
    </location>
</feature>
<organism evidence="9 10">
    <name type="scientific">Iris pallida</name>
    <name type="common">Sweet iris</name>
    <dbReference type="NCBI Taxonomy" id="29817"/>
    <lineage>
        <taxon>Eukaryota</taxon>
        <taxon>Viridiplantae</taxon>
        <taxon>Streptophyta</taxon>
        <taxon>Embryophyta</taxon>
        <taxon>Tracheophyta</taxon>
        <taxon>Spermatophyta</taxon>
        <taxon>Magnoliopsida</taxon>
        <taxon>Liliopsida</taxon>
        <taxon>Asparagales</taxon>
        <taxon>Iridaceae</taxon>
        <taxon>Iridoideae</taxon>
        <taxon>Irideae</taxon>
        <taxon>Iris</taxon>
    </lineage>
</organism>
<name>A0AAX6IMH4_IRIPA</name>
<gene>
    <name evidence="9" type="ORF">M6B38_100210</name>
</gene>
<evidence type="ECO:0000256" key="7">
    <source>
        <dbReference type="SAM" id="MobiDB-lite"/>
    </source>
</evidence>
<keyword evidence="4" id="KW-0804">Transcription</keyword>
<comment type="subcellular location">
    <subcellularLocation>
        <location evidence="1">Nucleus</location>
    </subcellularLocation>
</comment>
<dbReference type="PANTHER" id="PTHR32096">
    <property type="entry name" value="WRKY TRANSCRIPTION FACTOR 30-RELATED-RELATED"/>
    <property type="match status" value="1"/>
</dbReference>
<keyword evidence="10" id="KW-1185">Reference proteome</keyword>
<evidence type="ECO:0000256" key="1">
    <source>
        <dbReference type="ARBA" id="ARBA00004123"/>
    </source>
</evidence>
<dbReference type="Gene3D" id="2.20.25.80">
    <property type="entry name" value="WRKY domain"/>
    <property type="match status" value="1"/>
</dbReference>
<evidence type="ECO:0000259" key="8">
    <source>
        <dbReference type="PROSITE" id="PS50811"/>
    </source>
</evidence>
<sequence>MAIWWSETNNWDLHAVVRGCSSYSTPTTSTSARDAAAIDPYALLKEESDVDEREVELSVAAKDVIHELEELCKPYFRDPDPKPCPLDRASSPPEQPQARRTLPNSTPRNKKRKNQQMKKVVCQVPANGVSSDLWAWRKYGQKPIKGSPYPRGYYRCSSSKGCMARKQVERSRTDPSMLVLTYTAEHDHPLPTHRNSLAGSTRNKFPTPSSVSDGGLGRSECCSSLANYSSPSMAGDLLAEELMEKMEMEQSVDLGGSRKHSGSSADDSEEEDEDDFVKSFFSSSR</sequence>
<dbReference type="GO" id="GO:0003700">
    <property type="term" value="F:DNA-binding transcription factor activity"/>
    <property type="evidence" value="ECO:0007669"/>
    <property type="project" value="InterPro"/>
</dbReference>
<reference evidence="9" key="2">
    <citation type="submission" date="2023-04" db="EMBL/GenBank/DDBJ databases">
        <authorList>
            <person name="Bruccoleri R.E."/>
            <person name="Oakeley E.J."/>
            <person name="Faust A.-M."/>
            <person name="Dessus-Babus S."/>
            <person name="Altorfer M."/>
            <person name="Burckhardt D."/>
            <person name="Oertli M."/>
            <person name="Naumann U."/>
            <person name="Petersen F."/>
            <person name="Wong J."/>
        </authorList>
    </citation>
    <scope>NUCLEOTIDE SEQUENCE</scope>
    <source>
        <strain evidence="9">GSM-AAB239-AS_SAM_17_03QT</strain>
        <tissue evidence="9">Leaf</tissue>
    </source>
</reference>
<accession>A0AAX6IMH4</accession>
<dbReference type="InterPro" id="IPR036576">
    <property type="entry name" value="WRKY_dom_sf"/>
</dbReference>
<evidence type="ECO:0000256" key="2">
    <source>
        <dbReference type="ARBA" id="ARBA00023015"/>
    </source>
</evidence>
<keyword evidence="2" id="KW-0805">Transcription regulation</keyword>
<evidence type="ECO:0000256" key="5">
    <source>
        <dbReference type="ARBA" id="ARBA00023242"/>
    </source>
</evidence>
<feature type="region of interest" description="Disordered" evidence="7">
    <location>
        <begin position="187"/>
        <end position="216"/>
    </location>
</feature>
<dbReference type="FunFam" id="2.20.25.80:FF:000007">
    <property type="entry name" value="WRKY transcription factor 22"/>
    <property type="match status" value="1"/>
</dbReference>
<feature type="domain" description="WRKY" evidence="8">
    <location>
        <begin position="125"/>
        <end position="191"/>
    </location>
</feature>
<keyword evidence="3" id="KW-0238">DNA-binding</keyword>
<dbReference type="PANTHER" id="PTHR32096:SF18">
    <property type="entry name" value="DISEASE RESISTANCE PROTEIN RRS1B-RELATED"/>
    <property type="match status" value="1"/>
</dbReference>
<protein>
    <submittedName>
        <fullName evidence="9">WRKY transcription factor 27</fullName>
    </submittedName>
</protein>
<dbReference type="GO" id="GO:0000976">
    <property type="term" value="F:transcription cis-regulatory region binding"/>
    <property type="evidence" value="ECO:0007669"/>
    <property type="project" value="TreeGrafter"/>
</dbReference>
<dbReference type="EMBL" id="JANAVB010000198">
    <property type="protein sequence ID" value="KAJ6853944.1"/>
    <property type="molecule type" value="Genomic_DNA"/>
</dbReference>
<evidence type="ECO:0000256" key="6">
    <source>
        <dbReference type="ARBA" id="ARBA00060761"/>
    </source>
</evidence>
<dbReference type="GO" id="GO:0005634">
    <property type="term" value="C:nucleus"/>
    <property type="evidence" value="ECO:0007669"/>
    <property type="project" value="UniProtKB-SubCell"/>
</dbReference>
<evidence type="ECO:0000256" key="4">
    <source>
        <dbReference type="ARBA" id="ARBA00023163"/>
    </source>
</evidence>
<evidence type="ECO:0000256" key="3">
    <source>
        <dbReference type="ARBA" id="ARBA00023125"/>
    </source>
</evidence>
<dbReference type="SUPFAM" id="SSF118290">
    <property type="entry name" value="WRKY DNA-binding domain"/>
    <property type="match status" value="1"/>
</dbReference>
<feature type="compositionally biased region" description="Polar residues" evidence="7">
    <location>
        <begin position="193"/>
        <end position="212"/>
    </location>
</feature>
<evidence type="ECO:0000313" key="10">
    <source>
        <dbReference type="Proteomes" id="UP001140949"/>
    </source>
</evidence>
<dbReference type="PROSITE" id="PS50811">
    <property type="entry name" value="WRKY"/>
    <property type="match status" value="1"/>
</dbReference>
<dbReference type="Proteomes" id="UP001140949">
    <property type="component" value="Unassembled WGS sequence"/>
</dbReference>
<keyword evidence="5" id="KW-0539">Nucleus</keyword>
<feature type="compositionally biased region" description="Acidic residues" evidence="7">
    <location>
        <begin position="266"/>
        <end position="275"/>
    </location>
</feature>
<dbReference type="InterPro" id="IPR003657">
    <property type="entry name" value="WRKY_dom"/>
</dbReference>
<comment type="caution">
    <text evidence="9">The sequence shown here is derived from an EMBL/GenBank/DDBJ whole genome shotgun (WGS) entry which is preliminary data.</text>
</comment>
<evidence type="ECO:0000313" key="9">
    <source>
        <dbReference type="EMBL" id="KAJ6853944.1"/>
    </source>
</evidence>
<proteinExistence type="inferred from homology"/>
<dbReference type="SMART" id="SM00774">
    <property type="entry name" value="WRKY"/>
    <property type="match status" value="1"/>
</dbReference>
<dbReference type="AlphaFoldDB" id="A0AAX6IMH4"/>
<dbReference type="Pfam" id="PF03106">
    <property type="entry name" value="WRKY"/>
    <property type="match status" value="1"/>
</dbReference>
<dbReference type="InterPro" id="IPR044810">
    <property type="entry name" value="WRKY_plant"/>
</dbReference>
<comment type="similarity">
    <text evidence="6">Belongs to the WRKY group II-e family.</text>
</comment>